<comment type="caution">
    <text evidence="1">The sequence shown here is derived from an EMBL/GenBank/DDBJ whole genome shotgun (WGS) entry which is preliminary data.</text>
</comment>
<dbReference type="Proteomes" id="UP000297527">
    <property type="component" value="Unassembled WGS sequence"/>
</dbReference>
<evidence type="ECO:0000313" key="2">
    <source>
        <dbReference type="Proteomes" id="UP000297527"/>
    </source>
</evidence>
<gene>
    <name evidence="1" type="ORF">BCON_0092g00160</name>
</gene>
<reference evidence="1 2" key="1">
    <citation type="submission" date="2017-12" db="EMBL/GenBank/DDBJ databases">
        <title>Comparative genomics of Botrytis spp.</title>
        <authorList>
            <person name="Valero-Jimenez C.A."/>
            <person name="Tapia P."/>
            <person name="Veloso J."/>
            <person name="Silva-Moreno E."/>
            <person name="Staats M."/>
            <person name="Valdes J.H."/>
            <person name="Van Kan J.A.L."/>
        </authorList>
    </citation>
    <scope>NUCLEOTIDE SEQUENCE [LARGE SCALE GENOMIC DNA]</scope>
    <source>
        <strain evidence="1 2">MUCL11595</strain>
    </source>
</reference>
<dbReference type="EMBL" id="PQXN01000092">
    <property type="protein sequence ID" value="TGO55433.1"/>
    <property type="molecule type" value="Genomic_DNA"/>
</dbReference>
<accession>A0A4Z1IF76</accession>
<keyword evidence="2" id="KW-1185">Reference proteome</keyword>
<evidence type="ECO:0000313" key="1">
    <source>
        <dbReference type="EMBL" id="TGO55433.1"/>
    </source>
</evidence>
<protein>
    <submittedName>
        <fullName evidence="1">Uncharacterized protein</fullName>
    </submittedName>
</protein>
<dbReference type="AlphaFoldDB" id="A0A4Z1IF76"/>
<organism evidence="1 2">
    <name type="scientific">Botryotinia convoluta</name>
    <dbReference type="NCBI Taxonomy" id="54673"/>
    <lineage>
        <taxon>Eukaryota</taxon>
        <taxon>Fungi</taxon>
        <taxon>Dikarya</taxon>
        <taxon>Ascomycota</taxon>
        <taxon>Pezizomycotina</taxon>
        <taxon>Leotiomycetes</taxon>
        <taxon>Helotiales</taxon>
        <taxon>Sclerotiniaceae</taxon>
        <taxon>Botryotinia</taxon>
    </lineage>
</organism>
<proteinExistence type="predicted"/>
<name>A0A4Z1IF76_9HELO</name>
<sequence length="59" mass="6720">MVYHMSLEMGQAVAQYSQVPRRRIKPFLEPSRPASRALVALDLSIFPASRLTCTEKSKR</sequence>